<keyword evidence="2" id="KW-0378">Hydrolase</keyword>
<dbReference type="GO" id="GO:0046872">
    <property type="term" value="F:metal ion binding"/>
    <property type="evidence" value="ECO:0007669"/>
    <property type="project" value="UniProtKB-KW"/>
</dbReference>
<gene>
    <name evidence="5" type="ORF">Tci_045271</name>
</gene>
<dbReference type="GO" id="GO:0003676">
    <property type="term" value="F:nucleic acid binding"/>
    <property type="evidence" value="ECO:0007669"/>
    <property type="project" value="InterPro"/>
</dbReference>
<sequence length="507" mass="57942">MDDMLPLGEEQIVAELLMCDKKNSLLSTDIRCFVLSPNFKLTDESQVLLKVPRKNNMYSVDMKNIVPKESLTCLDNLVRGLPSKRFKNDQTSVACLKGKQCKASSTKDETTSILKKLITEIENLIDKKVKVIRCDNGTKFKNSVMNDFYALKGIRREFSVARTPQQNGVAKRINRTLIEAARTMVLVVKPHNKTPYELFRGRTHVLSFMRQFGCHVTILNTLDILRKFNGKCNEGFFIGYSLSSKDFRVYNIRTRKVEENLHIMFLEDKPIIVGNGPKWLFDIESLTKSMNYVPVATDGLLFDSSLKTASNDEPQPSSDAGNMDNEGEEPKKTLVDLPYGKRAIGTRWVYRNKKDERGIVVKNKARLVTQGYTQEEVYQMDVKSAFLYGTIEEEVYVCQPSGFKDPQFPNKVYKVTPKVSHPFAVKRIFRYLKGQPKLGLWYPKYSSSDLEDFSNSDYARASLDRKSTTGGCQFLRKRLISWQCKKQTIVSNSTTEAEYIAAVHCCR</sequence>
<protein>
    <recommendedName>
        <fullName evidence="4">Integrase catalytic domain-containing protein</fullName>
    </recommendedName>
</protein>
<feature type="domain" description="Integrase catalytic" evidence="4">
    <location>
        <begin position="48"/>
        <end position="179"/>
    </location>
</feature>
<dbReference type="Pfam" id="PF25597">
    <property type="entry name" value="SH3_retrovirus"/>
    <property type="match status" value="1"/>
</dbReference>
<feature type="compositionally biased region" description="Polar residues" evidence="3">
    <location>
        <begin position="307"/>
        <end position="320"/>
    </location>
</feature>
<proteinExistence type="predicted"/>
<dbReference type="GO" id="GO:0016787">
    <property type="term" value="F:hydrolase activity"/>
    <property type="evidence" value="ECO:0007669"/>
    <property type="project" value="UniProtKB-KW"/>
</dbReference>
<dbReference type="Pfam" id="PF07727">
    <property type="entry name" value="RVT_2"/>
    <property type="match status" value="2"/>
</dbReference>
<dbReference type="InterPro" id="IPR057670">
    <property type="entry name" value="SH3_retrovirus"/>
</dbReference>
<evidence type="ECO:0000256" key="3">
    <source>
        <dbReference type="SAM" id="MobiDB-lite"/>
    </source>
</evidence>
<evidence type="ECO:0000259" key="4">
    <source>
        <dbReference type="PROSITE" id="PS50994"/>
    </source>
</evidence>
<dbReference type="EMBL" id="BKCJ010006658">
    <property type="protein sequence ID" value="GEU73293.1"/>
    <property type="molecule type" value="Genomic_DNA"/>
</dbReference>
<feature type="region of interest" description="Disordered" evidence="3">
    <location>
        <begin position="307"/>
        <end position="332"/>
    </location>
</feature>
<dbReference type="PANTHER" id="PTHR42648:SF32">
    <property type="entry name" value="RIBONUCLEASE H-LIKE DOMAIN, GAG-PRE-INTEGRASE DOMAIN PROTEIN-RELATED"/>
    <property type="match status" value="1"/>
</dbReference>
<dbReference type="SUPFAM" id="SSF53098">
    <property type="entry name" value="Ribonuclease H-like"/>
    <property type="match status" value="1"/>
</dbReference>
<keyword evidence="1" id="KW-0479">Metal-binding</keyword>
<dbReference type="Gene3D" id="3.30.420.10">
    <property type="entry name" value="Ribonuclease H-like superfamily/Ribonuclease H"/>
    <property type="match status" value="1"/>
</dbReference>
<dbReference type="PROSITE" id="PS50994">
    <property type="entry name" value="INTEGRASE"/>
    <property type="match status" value="1"/>
</dbReference>
<dbReference type="GO" id="GO:0015074">
    <property type="term" value="P:DNA integration"/>
    <property type="evidence" value="ECO:0007669"/>
    <property type="project" value="InterPro"/>
</dbReference>
<evidence type="ECO:0000256" key="2">
    <source>
        <dbReference type="ARBA" id="ARBA00022801"/>
    </source>
</evidence>
<dbReference type="InterPro" id="IPR039537">
    <property type="entry name" value="Retrotran_Ty1/copia-like"/>
</dbReference>
<accession>A0A6L2MH42</accession>
<dbReference type="InterPro" id="IPR013103">
    <property type="entry name" value="RVT_2"/>
</dbReference>
<organism evidence="5">
    <name type="scientific">Tanacetum cinerariifolium</name>
    <name type="common">Dalmatian daisy</name>
    <name type="synonym">Chrysanthemum cinerariifolium</name>
    <dbReference type="NCBI Taxonomy" id="118510"/>
    <lineage>
        <taxon>Eukaryota</taxon>
        <taxon>Viridiplantae</taxon>
        <taxon>Streptophyta</taxon>
        <taxon>Embryophyta</taxon>
        <taxon>Tracheophyta</taxon>
        <taxon>Spermatophyta</taxon>
        <taxon>Magnoliopsida</taxon>
        <taxon>eudicotyledons</taxon>
        <taxon>Gunneridae</taxon>
        <taxon>Pentapetalae</taxon>
        <taxon>asterids</taxon>
        <taxon>campanulids</taxon>
        <taxon>Asterales</taxon>
        <taxon>Asteraceae</taxon>
        <taxon>Asteroideae</taxon>
        <taxon>Anthemideae</taxon>
        <taxon>Anthemidinae</taxon>
        <taxon>Tanacetum</taxon>
    </lineage>
</organism>
<dbReference type="InterPro" id="IPR012337">
    <property type="entry name" value="RNaseH-like_sf"/>
</dbReference>
<dbReference type="InterPro" id="IPR036397">
    <property type="entry name" value="RNaseH_sf"/>
</dbReference>
<name>A0A6L2MH42_TANCI</name>
<comment type="caution">
    <text evidence="5">The sequence shown here is derived from an EMBL/GenBank/DDBJ whole genome shotgun (WGS) entry which is preliminary data.</text>
</comment>
<dbReference type="AlphaFoldDB" id="A0A6L2MH42"/>
<dbReference type="PANTHER" id="PTHR42648">
    <property type="entry name" value="TRANSPOSASE, PUTATIVE-RELATED"/>
    <property type="match status" value="1"/>
</dbReference>
<evidence type="ECO:0000256" key="1">
    <source>
        <dbReference type="ARBA" id="ARBA00022723"/>
    </source>
</evidence>
<evidence type="ECO:0000313" key="5">
    <source>
        <dbReference type="EMBL" id="GEU73293.1"/>
    </source>
</evidence>
<dbReference type="InterPro" id="IPR001584">
    <property type="entry name" value="Integrase_cat-core"/>
</dbReference>
<dbReference type="CDD" id="cd09272">
    <property type="entry name" value="RNase_HI_RT_Ty1"/>
    <property type="match status" value="1"/>
</dbReference>
<reference evidence="5" key="1">
    <citation type="journal article" date="2019" name="Sci. Rep.">
        <title>Draft genome of Tanacetum cinerariifolium, the natural source of mosquito coil.</title>
        <authorList>
            <person name="Yamashiro T."/>
            <person name="Shiraishi A."/>
            <person name="Satake H."/>
            <person name="Nakayama K."/>
        </authorList>
    </citation>
    <scope>NUCLEOTIDE SEQUENCE</scope>
</reference>